<accession>A0ABQ2YQ35</accession>
<name>A0ABQ2YQ35_9NEIS</name>
<reference evidence="2" key="1">
    <citation type="journal article" date="2019" name="Int. J. Syst. Evol. Microbiol.">
        <title>The Global Catalogue of Microorganisms (GCM) 10K type strain sequencing project: providing services to taxonomists for standard genome sequencing and annotation.</title>
        <authorList>
            <consortium name="The Broad Institute Genomics Platform"/>
            <consortium name="The Broad Institute Genome Sequencing Center for Infectious Disease"/>
            <person name="Wu L."/>
            <person name="Ma J."/>
        </authorList>
    </citation>
    <scope>NUCLEOTIDE SEQUENCE [LARGE SCALE GENOMIC DNA]</scope>
    <source>
        <strain evidence="2">KCTC 32041</strain>
    </source>
</reference>
<evidence type="ECO:0000313" key="1">
    <source>
        <dbReference type="EMBL" id="GGX90111.1"/>
    </source>
</evidence>
<comment type="caution">
    <text evidence="1">The sequence shown here is derived from an EMBL/GenBank/DDBJ whole genome shotgun (WGS) entry which is preliminary data.</text>
</comment>
<dbReference type="Proteomes" id="UP000600877">
    <property type="component" value="Unassembled WGS sequence"/>
</dbReference>
<organism evidence="1 2">
    <name type="scientific">Vogesella alkaliphila</name>
    <dbReference type="NCBI Taxonomy" id="1193621"/>
    <lineage>
        <taxon>Bacteria</taxon>
        <taxon>Pseudomonadati</taxon>
        <taxon>Pseudomonadota</taxon>
        <taxon>Betaproteobacteria</taxon>
        <taxon>Neisseriales</taxon>
        <taxon>Chromobacteriaceae</taxon>
        <taxon>Vogesella</taxon>
    </lineage>
</organism>
<gene>
    <name evidence="1" type="ORF">GCM10011290_17160</name>
</gene>
<protein>
    <submittedName>
        <fullName evidence="1">Uncharacterized protein</fullName>
    </submittedName>
</protein>
<proteinExistence type="predicted"/>
<dbReference type="EMBL" id="BMYW01000005">
    <property type="protein sequence ID" value="GGX90111.1"/>
    <property type="molecule type" value="Genomic_DNA"/>
</dbReference>
<sequence>MLVALDAAHHAKLCHNIVFASYVRLPVMSDISLQLPDPRQYPESSPSNMLIHYTQSIVNARSEDDRAMWRASLRAALTEMLEREELLSLSVALAMVTSQQIYRELWDALRDAAERPDSGRHAVIFAVPLVLVIGSKGKATLPERIADVDTLNALFRQHGLFADGTEVFLSGKLLHPDSVVGIHSAQIYRYTRQLVDAARGLPLELPAAPIVAKDEGVFLRYLVGVAIREEGAEPPVKLGGNVGAWGVPVMKFIGEQLKTEGVTLFPIPRPPMPLMQAIVAANFARLEVALQVFASTQIRQLRDLGQEPVAIMSAHDNGELHITVSATGNEKDWGGFVWPLAAQDDVAQIETNFRLLMAECQVGDVRVVDGVQPESRDGIPLFFTADDWPPQPVTLQ</sequence>
<evidence type="ECO:0000313" key="2">
    <source>
        <dbReference type="Proteomes" id="UP000600877"/>
    </source>
</evidence>
<keyword evidence="2" id="KW-1185">Reference proteome</keyword>